<dbReference type="Gene3D" id="1.20.1250.20">
    <property type="entry name" value="MFS general substrate transporter like domains"/>
    <property type="match status" value="1"/>
</dbReference>
<evidence type="ECO:0000313" key="7">
    <source>
        <dbReference type="EMBL" id="KAJ5100516.1"/>
    </source>
</evidence>
<feature type="transmembrane region" description="Helical" evidence="6">
    <location>
        <begin position="188"/>
        <end position="209"/>
    </location>
</feature>
<dbReference type="GO" id="GO:0022857">
    <property type="term" value="F:transmembrane transporter activity"/>
    <property type="evidence" value="ECO:0007669"/>
    <property type="project" value="InterPro"/>
</dbReference>
<keyword evidence="4 6" id="KW-0472">Membrane</keyword>
<accession>A0A9W9KCB7</accession>
<name>A0A9W9KCB7_9EURO</name>
<dbReference type="SUPFAM" id="SSF103473">
    <property type="entry name" value="MFS general substrate transporter"/>
    <property type="match status" value="1"/>
</dbReference>
<dbReference type="InterPro" id="IPR036259">
    <property type="entry name" value="MFS_trans_sf"/>
</dbReference>
<comment type="subcellular location">
    <subcellularLocation>
        <location evidence="1">Membrane</location>
        <topology evidence="1">Multi-pass membrane protein</topology>
    </subcellularLocation>
</comment>
<organism evidence="7 8">
    <name type="scientific">Penicillium angulare</name>
    <dbReference type="NCBI Taxonomy" id="116970"/>
    <lineage>
        <taxon>Eukaryota</taxon>
        <taxon>Fungi</taxon>
        <taxon>Dikarya</taxon>
        <taxon>Ascomycota</taxon>
        <taxon>Pezizomycotina</taxon>
        <taxon>Eurotiomycetes</taxon>
        <taxon>Eurotiomycetidae</taxon>
        <taxon>Eurotiales</taxon>
        <taxon>Aspergillaceae</taxon>
        <taxon>Penicillium</taxon>
    </lineage>
</organism>
<dbReference type="Pfam" id="PF07690">
    <property type="entry name" value="MFS_1"/>
    <property type="match status" value="1"/>
</dbReference>
<dbReference type="PANTHER" id="PTHR23502">
    <property type="entry name" value="MAJOR FACILITATOR SUPERFAMILY"/>
    <property type="match status" value="1"/>
</dbReference>
<dbReference type="InterPro" id="IPR011701">
    <property type="entry name" value="MFS"/>
</dbReference>
<evidence type="ECO:0000256" key="6">
    <source>
        <dbReference type="SAM" id="Phobius"/>
    </source>
</evidence>
<reference evidence="7" key="2">
    <citation type="journal article" date="2023" name="IMA Fungus">
        <title>Comparative genomic study of the Penicillium genus elucidates a diverse pangenome and 15 lateral gene transfer events.</title>
        <authorList>
            <person name="Petersen C."/>
            <person name="Sorensen T."/>
            <person name="Nielsen M.R."/>
            <person name="Sondergaard T.E."/>
            <person name="Sorensen J.L."/>
            <person name="Fitzpatrick D.A."/>
            <person name="Frisvad J.C."/>
            <person name="Nielsen K.L."/>
        </authorList>
    </citation>
    <scope>NUCLEOTIDE SEQUENCE</scope>
    <source>
        <strain evidence="7">IBT 30069</strain>
    </source>
</reference>
<reference evidence="7" key="1">
    <citation type="submission" date="2022-11" db="EMBL/GenBank/DDBJ databases">
        <authorList>
            <person name="Petersen C."/>
        </authorList>
    </citation>
    <scope>NUCLEOTIDE SEQUENCE</scope>
    <source>
        <strain evidence="7">IBT 30069</strain>
    </source>
</reference>
<dbReference type="PANTHER" id="PTHR23502:SF50">
    <property type="entry name" value="TRANSPORTER, PUTATIVE (AFU_ORTHOLOGUE AFUA_5G00430)-RELATED"/>
    <property type="match status" value="1"/>
</dbReference>
<dbReference type="AlphaFoldDB" id="A0A9W9KCB7"/>
<evidence type="ECO:0000256" key="1">
    <source>
        <dbReference type="ARBA" id="ARBA00004141"/>
    </source>
</evidence>
<evidence type="ECO:0000313" key="8">
    <source>
        <dbReference type="Proteomes" id="UP001149165"/>
    </source>
</evidence>
<feature type="transmembrane region" description="Helical" evidence="6">
    <location>
        <begin position="349"/>
        <end position="371"/>
    </location>
</feature>
<feature type="region of interest" description="Disordered" evidence="5">
    <location>
        <begin position="1"/>
        <end position="24"/>
    </location>
</feature>
<evidence type="ECO:0000256" key="2">
    <source>
        <dbReference type="ARBA" id="ARBA00022692"/>
    </source>
</evidence>
<gene>
    <name evidence="7" type="ORF">N7456_006568</name>
</gene>
<dbReference type="OrthoDB" id="5215911at2759"/>
<keyword evidence="7" id="KW-0808">Transferase</keyword>
<feature type="transmembrane region" description="Helical" evidence="6">
    <location>
        <begin position="100"/>
        <end position="120"/>
    </location>
</feature>
<feature type="transmembrane region" description="Helical" evidence="6">
    <location>
        <begin position="215"/>
        <end position="235"/>
    </location>
</feature>
<dbReference type="Proteomes" id="UP001149165">
    <property type="component" value="Unassembled WGS sequence"/>
</dbReference>
<comment type="caution">
    <text evidence="7">The sequence shown here is derived from an EMBL/GenBank/DDBJ whole genome shotgun (WGS) entry which is preliminary data.</text>
</comment>
<sequence>MPHASASYTETSNGDTHMWPPGTVQLEDRNASAGARTILQPRPTTDPNDPLNWSKKRKYLNFGLACLYVIMVNEFLNAATSTWGPMHDDLGFSYEVLNDSYAVGCASIAIGAVILVPLACKFGRRPLYLLSTIFQFALSIWSAKMKTVAELMLINAIQCIFGSLEEVIVQMTISDIFFVHERGTMNSIYFWCFKLTTSLGPLIAGFIASGQGWRWVWWWNAIFFGVCIFIVGFGYEETKYCPPVSPSVPVHSEEHGYTESVCYRGADGGKMESLVIGKPATDNLNTSDMEAAPQILKQPTETELSPDIFTHTLSPDIPMKPCWERLSITTSYPMHERTNSFLNHFYQPFILLVTIPAVAYTALVYGILVGLGDVMSTTMSTLMTESPYNFSSNAIGLMNLPIIIGVTIGTILGGPTSDLIVVYLSRRNNGIFEPEYRLWAMVPFLLFIPTGAVLFAIGLNNGLSWPVIAVGFVLYFVGVAPITSITITYLTDSYKNIIGDALVAVTVVRNTFSTVFIFALTPWIDAIGVKYVFVTMLLIATTILLFVAVLIRWGKNFRARSAERYQFYALRQYTERLS</sequence>
<dbReference type="GO" id="GO:0005886">
    <property type="term" value="C:plasma membrane"/>
    <property type="evidence" value="ECO:0007669"/>
    <property type="project" value="TreeGrafter"/>
</dbReference>
<dbReference type="EMBL" id="JAPQKH010000004">
    <property type="protein sequence ID" value="KAJ5100516.1"/>
    <property type="molecule type" value="Genomic_DNA"/>
</dbReference>
<keyword evidence="7" id="KW-0418">Kinase</keyword>
<dbReference type="GO" id="GO:0016301">
    <property type="term" value="F:kinase activity"/>
    <property type="evidence" value="ECO:0007669"/>
    <property type="project" value="UniProtKB-KW"/>
</dbReference>
<feature type="transmembrane region" description="Helical" evidence="6">
    <location>
        <begin position="436"/>
        <end position="459"/>
    </location>
</feature>
<feature type="transmembrane region" description="Helical" evidence="6">
    <location>
        <begin position="465"/>
        <end position="490"/>
    </location>
</feature>
<protein>
    <submittedName>
        <fullName evidence="7">Serine/threonine kinase 16</fullName>
    </submittedName>
</protein>
<feature type="transmembrane region" description="Helical" evidence="6">
    <location>
        <begin position="502"/>
        <end position="524"/>
    </location>
</feature>
<evidence type="ECO:0000256" key="3">
    <source>
        <dbReference type="ARBA" id="ARBA00022989"/>
    </source>
</evidence>
<feature type="transmembrane region" description="Helical" evidence="6">
    <location>
        <begin position="530"/>
        <end position="551"/>
    </location>
</feature>
<evidence type="ECO:0000256" key="4">
    <source>
        <dbReference type="ARBA" id="ARBA00023136"/>
    </source>
</evidence>
<proteinExistence type="predicted"/>
<feature type="transmembrane region" description="Helical" evidence="6">
    <location>
        <begin position="400"/>
        <end position="424"/>
    </location>
</feature>
<feature type="transmembrane region" description="Helical" evidence="6">
    <location>
        <begin position="59"/>
        <end position="80"/>
    </location>
</feature>
<feature type="compositionally biased region" description="Polar residues" evidence="5">
    <location>
        <begin position="1"/>
        <end position="15"/>
    </location>
</feature>
<keyword evidence="3 6" id="KW-1133">Transmembrane helix</keyword>
<keyword evidence="8" id="KW-1185">Reference proteome</keyword>
<evidence type="ECO:0000256" key="5">
    <source>
        <dbReference type="SAM" id="MobiDB-lite"/>
    </source>
</evidence>
<keyword evidence="2 6" id="KW-0812">Transmembrane</keyword>